<name>A0A7W5A1P4_9ACTN</name>
<evidence type="ECO:0000259" key="2">
    <source>
        <dbReference type="Pfam" id="PF05378"/>
    </source>
</evidence>
<sequence>MLRLGIDVGGTNTDAVLIDGQLVLAATKAPTTSDVTTGIVTAIGRLREEAGFDPADVAAVMIGTTHFINALVEGSRLAPTAAIRFGLPATSALPPLVDWPAALSKTIGGHSYLCHGGHEYDGSRIADLDEQEFRDVLDKAVQGGARSFAISSVFSPVNAEFELRAAEIIAEQLPGAPVSLSHEIGRMGLLGRENATIINAALRELAENVTTGLTETVLGAGIQAPVFLSQNDGTLMDVDHARRYPVATFASGPTNSMRGAAFLSEQSSCAVVDIGGTTTDVGILQNGFPREASTDVAVAGIQTNFRMPDVLSVGIGGGSHVGSGPIPEVGPQSVGYRLTQQALVFGGDQLTATDLAVAAGRADIGDAARVAHLDPAVVRAALDGVAGRIAEVVDRMRLSAEPIPVVAVGGGSILVPEQLDGASVVVRPEHYAVANAIGAAIAEVGGEVDRVFSVEPGRRDAVLDEARQEAVDRTVAAGARPGSVRVVDIEEVPLAYLPGNATRIRVKAVGELSLGGNDA</sequence>
<proteinExistence type="predicted"/>
<dbReference type="Pfam" id="PF01968">
    <property type="entry name" value="Hydantoinase_A"/>
    <property type="match status" value="1"/>
</dbReference>
<dbReference type="Pfam" id="PF05378">
    <property type="entry name" value="Hydant_A_N"/>
    <property type="match status" value="1"/>
</dbReference>
<dbReference type="RefSeq" id="WP_221208529.1">
    <property type="nucleotide sequence ID" value="NZ_BMQT01000004.1"/>
</dbReference>
<dbReference type="Proteomes" id="UP000577707">
    <property type="component" value="Unassembled WGS sequence"/>
</dbReference>
<feature type="domain" description="Hydantoinase A/oxoprolinase" evidence="1">
    <location>
        <begin position="192"/>
        <end position="361"/>
    </location>
</feature>
<reference evidence="3 4" key="1">
    <citation type="submission" date="2020-08" db="EMBL/GenBank/DDBJ databases">
        <title>Genomic Encyclopedia of Type Strains, Phase III (KMG-III): the genomes of soil and plant-associated and newly described type strains.</title>
        <authorList>
            <person name="Whitman W."/>
        </authorList>
    </citation>
    <scope>NUCLEOTIDE SEQUENCE [LARGE SCALE GENOMIC DNA]</scope>
    <source>
        <strain evidence="3 4">CECT 3302</strain>
    </source>
</reference>
<dbReference type="GO" id="GO:0016787">
    <property type="term" value="F:hydrolase activity"/>
    <property type="evidence" value="ECO:0007669"/>
    <property type="project" value="InterPro"/>
</dbReference>
<organism evidence="3 4">
    <name type="scientific">Nocardioides albus</name>
    <dbReference type="NCBI Taxonomy" id="1841"/>
    <lineage>
        <taxon>Bacteria</taxon>
        <taxon>Bacillati</taxon>
        <taxon>Actinomycetota</taxon>
        <taxon>Actinomycetes</taxon>
        <taxon>Propionibacteriales</taxon>
        <taxon>Nocardioidaceae</taxon>
        <taxon>Nocardioides</taxon>
    </lineage>
</organism>
<comment type="caution">
    <text evidence="3">The sequence shown here is derived from an EMBL/GenBank/DDBJ whole genome shotgun (WGS) entry which is preliminary data.</text>
</comment>
<accession>A0A7W5A1P4</accession>
<evidence type="ECO:0000259" key="1">
    <source>
        <dbReference type="Pfam" id="PF01968"/>
    </source>
</evidence>
<dbReference type="EMBL" id="JACHXG010000002">
    <property type="protein sequence ID" value="MBB3087874.1"/>
    <property type="molecule type" value="Genomic_DNA"/>
</dbReference>
<feature type="domain" description="Hydantoinase/oxoprolinase N-terminal" evidence="2">
    <location>
        <begin position="3"/>
        <end position="172"/>
    </location>
</feature>
<protein>
    <submittedName>
        <fullName evidence="3">N-methylhydantoinase A/oxoprolinase/acetone carboxylase beta subunit</fullName>
    </submittedName>
</protein>
<dbReference type="InterPro" id="IPR008040">
    <property type="entry name" value="Hydant_A_N"/>
</dbReference>
<dbReference type="Gene3D" id="3.30.420.40">
    <property type="match status" value="1"/>
</dbReference>
<dbReference type="InterPro" id="IPR043129">
    <property type="entry name" value="ATPase_NBD"/>
</dbReference>
<gene>
    <name evidence="3" type="ORF">FHS12_000807</name>
</gene>
<dbReference type="InterPro" id="IPR002821">
    <property type="entry name" value="Hydantoinase_A"/>
</dbReference>
<dbReference type="PANTHER" id="PTHR11365:SF10">
    <property type="entry name" value="HYDANTOINASE_OXOPROLINASE"/>
    <property type="match status" value="1"/>
</dbReference>
<evidence type="ECO:0000313" key="4">
    <source>
        <dbReference type="Proteomes" id="UP000577707"/>
    </source>
</evidence>
<dbReference type="AlphaFoldDB" id="A0A7W5A1P4"/>
<dbReference type="InterPro" id="IPR045079">
    <property type="entry name" value="Oxoprolinase-like"/>
</dbReference>
<dbReference type="PANTHER" id="PTHR11365">
    <property type="entry name" value="5-OXOPROLINASE RELATED"/>
    <property type="match status" value="1"/>
</dbReference>
<keyword evidence="4" id="KW-1185">Reference proteome</keyword>
<dbReference type="SUPFAM" id="SSF53067">
    <property type="entry name" value="Actin-like ATPase domain"/>
    <property type="match status" value="1"/>
</dbReference>
<evidence type="ECO:0000313" key="3">
    <source>
        <dbReference type="EMBL" id="MBB3087874.1"/>
    </source>
</evidence>